<proteinExistence type="predicted"/>
<protein>
    <submittedName>
        <fullName evidence="1">Helicase-associated domain-containing protein</fullName>
    </submittedName>
</protein>
<dbReference type="RefSeq" id="WP_257446431.1">
    <property type="nucleotide sequence ID" value="NZ_JANIPJ010000009.1"/>
</dbReference>
<gene>
    <name evidence="1" type="ORF">NQZ67_13525</name>
</gene>
<keyword evidence="1" id="KW-0378">Hydrolase</keyword>
<keyword evidence="1" id="KW-0067">ATP-binding</keyword>
<keyword evidence="2" id="KW-1185">Reference proteome</keyword>
<keyword evidence="1" id="KW-0347">Helicase</keyword>
<reference evidence="1" key="1">
    <citation type="submission" date="2022-08" db="EMBL/GenBank/DDBJ databases">
        <title>The genomic sequence of strain Paenibacillus sp. SCIV0701.</title>
        <authorList>
            <person name="Zhao H."/>
        </authorList>
    </citation>
    <scope>NUCLEOTIDE SEQUENCE</scope>
    <source>
        <strain evidence="1">SCIV0701</strain>
    </source>
</reference>
<dbReference type="EMBL" id="JANIPJ010000009">
    <property type="protein sequence ID" value="MCR2804900.1"/>
    <property type="molecule type" value="Genomic_DNA"/>
</dbReference>
<organism evidence="1 2">
    <name type="scientific">Paenibacillus soyae</name>
    <dbReference type="NCBI Taxonomy" id="2969249"/>
    <lineage>
        <taxon>Bacteria</taxon>
        <taxon>Bacillati</taxon>
        <taxon>Bacillota</taxon>
        <taxon>Bacilli</taxon>
        <taxon>Bacillales</taxon>
        <taxon>Paenibacillaceae</taxon>
        <taxon>Paenibacillus</taxon>
    </lineage>
</organism>
<accession>A0A9X2MR66</accession>
<dbReference type="GO" id="GO:0004386">
    <property type="term" value="F:helicase activity"/>
    <property type="evidence" value="ECO:0007669"/>
    <property type="project" value="UniProtKB-KW"/>
</dbReference>
<evidence type="ECO:0000313" key="2">
    <source>
        <dbReference type="Proteomes" id="UP001141950"/>
    </source>
</evidence>
<comment type="caution">
    <text evidence="1">The sequence shown here is derived from an EMBL/GenBank/DDBJ whole genome shotgun (WGS) entry which is preliminary data.</text>
</comment>
<name>A0A9X2MR66_9BACL</name>
<sequence>MNTEQLTRMLPDERLRSFLRQDVWLHAAERGMSWQEAVKDREAAAIAINRLSAYASDTLKMIVLRFGAEPVAEEKLIQALRDYTRMAGAESRIGVKQLESAGFLFAVQKLWGEKIYWIPSDCYTVWQNALFPFALSPVISSARPLAGASGIREPFGRRILYLLAALAKGDASFTAKGLLSKKTAAKLDEALLLDESKLTVFPLDWANKDHYSLKTAFALTVSSELGLLRKEEGGLALHTERMEAWLALAEEARERELQDRLGGMLFRWVGADALFGSILMGASGGSWYSITEAEKLIAGLTDSMHERAMRGQVESAASRLGMSEWTHLFHELGWMELAEADVEGQAVQIFRWRAFPRENTPEDLIVQPNGEIWAPPGCGYAARWELELLGERVNAEEPLLYRLSAAAVSNALEQGRTKGDIERFLQTAGGGELSVHVRALLREWTGKACRFSFEEVTLLRCDSDEMAGHAKSLAELAPRLIEQIGERDFIVESSSVSEIRRLLQKSGYPPRKGIGGVKAAAASYPSFLSAHERAGAEEVRAEQDAISNERASWLLEPIVLRHYQLVQNAQDDPEVVLLPGIERVPAAWWREMRSYHASTRKEFMQQAVSLETAVQLRLNGEIRSFVPEQVEQRGQEWAVTGRMIAGDRPERSRLTPDMWEEMKLVLPSGIGS</sequence>
<dbReference type="AlphaFoldDB" id="A0A9X2MR66"/>
<keyword evidence="1" id="KW-0547">Nucleotide-binding</keyword>
<evidence type="ECO:0000313" key="1">
    <source>
        <dbReference type="EMBL" id="MCR2804900.1"/>
    </source>
</evidence>
<dbReference type="Proteomes" id="UP001141950">
    <property type="component" value="Unassembled WGS sequence"/>
</dbReference>